<dbReference type="InParanoid" id="A0A1Y1YWA1"/>
<feature type="chain" id="PRO_5012214811" evidence="1">
    <location>
        <begin position="21"/>
        <end position="57"/>
    </location>
</feature>
<evidence type="ECO:0000256" key="1">
    <source>
        <dbReference type="SAM" id="SignalP"/>
    </source>
</evidence>
<dbReference type="Proteomes" id="UP000193498">
    <property type="component" value="Unassembled WGS sequence"/>
</dbReference>
<name>A0A1Y1YWA1_9FUNG</name>
<comment type="caution">
    <text evidence="2">The sequence shown here is derived from an EMBL/GenBank/DDBJ whole genome shotgun (WGS) entry which is preliminary data.</text>
</comment>
<keyword evidence="3" id="KW-1185">Reference proteome</keyword>
<protein>
    <submittedName>
        <fullName evidence="2">Uncharacterized protein</fullName>
    </submittedName>
</protein>
<evidence type="ECO:0000313" key="3">
    <source>
        <dbReference type="Proteomes" id="UP000193498"/>
    </source>
</evidence>
<reference evidence="2 3" key="1">
    <citation type="submission" date="2016-07" db="EMBL/GenBank/DDBJ databases">
        <title>Pervasive Adenine N6-methylation of Active Genes in Fungi.</title>
        <authorList>
            <consortium name="DOE Joint Genome Institute"/>
            <person name="Mondo S.J."/>
            <person name="Dannebaum R.O."/>
            <person name="Kuo R.C."/>
            <person name="Labutti K."/>
            <person name="Haridas S."/>
            <person name="Kuo A."/>
            <person name="Salamov A."/>
            <person name="Ahrendt S.R."/>
            <person name="Lipzen A."/>
            <person name="Sullivan W."/>
            <person name="Andreopoulos W.B."/>
            <person name="Clum A."/>
            <person name="Lindquist E."/>
            <person name="Daum C."/>
            <person name="Ramamoorthy G.K."/>
            <person name="Gryganskyi A."/>
            <person name="Culley D."/>
            <person name="Magnuson J.K."/>
            <person name="James T.Y."/>
            <person name="O'Malley M.A."/>
            <person name="Stajich J.E."/>
            <person name="Spatafora J.W."/>
            <person name="Visel A."/>
            <person name="Grigoriev I.V."/>
        </authorList>
    </citation>
    <scope>NUCLEOTIDE SEQUENCE [LARGE SCALE GENOMIC DNA]</scope>
    <source>
        <strain evidence="2 3">CBS 931.73</strain>
    </source>
</reference>
<sequence>MKVSLIALTTLIAVLATVKASPVDSTPGNEGTIEARGCCQWYGCGPSGDKCCSYGSC</sequence>
<feature type="signal peptide" evidence="1">
    <location>
        <begin position="1"/>
        <end position="20"/>
    </location>
</feature>
<evidence type="ECO:0000313" key="2">
    <source>
        <dbReference type="EMBL" id="ORY02343.1"/>
    </source>
</evidence>
<organism evidence="2 3">
    <name type="scientific">Basidiobolus meristosporus CBS 931.73</name>
    <dbReference type="NCBI Taxonomy" id="1314790"/>
    <lineage>
        <taxon>Eukaryota</taxon>
        <taxon>Fungi</taxon>
        <taxon>Fungi incertae sedis</taxon>
        <taxon>Zoopagomycota</taxon>
        <taxon>Entomophthoromycotina</taxon>
        <taxon>Basidiobolomycetes</taxon>
        <taxon>Basidiobolales</taxon>
        <taxon>Basidiobolaceae</taxon>
        <taxon>Basidiobolus</taxon>
    </lineage>
</organism>
<accession>A0A1Y1YWA1</accession>
<dbReference type="EMBL" id="MCFE01000058">
    <property type="protein sequence ID" value="ORY02343.1"/>
    <property type="molecule type" value="Genomic_DNA"/>
</dbReference>
<dbReference type="AlphaFoldDB" id="A0A1Y1YWA1"/>
<proteinExistence type="predicted"/>
<keyword evidence="1" id="KW-0732">Signal</keyword>
<gene>
    <name evidence="2" type="ORF">K493DRAFT_312116</name>
</gene>